<evidence type="ECO:0000256" key="2">
    <source>
        <dbReference type="ARBA" id="ARBA00022448"/>
    </source>
</evidence>
<sequence>MAGAVISLDLRSKWFGDRMVLGPVRLAIAPGEAVALTGPSGVGKTTLLRVLAGLDRDFEGALAAPARIAMVFQEPTLLPWRDARANITLATGAGAEAAERLLGEVGLAGRGGSYPGQLSLGQQRRLALARALAAEPELLLLDEPFVSLDPALVEEMLELTARALARRDAASVIVTHARAEAERLADRILVLGGDPARVVAEERVGETAHPAAP</sequence>
<dbReference type="EMBL" id="QFPW01000001">
    <property type="protein sequence ID" value="PZQ52593.1"/>
    <property type="molecule type" value="Genomic_DNA"/>
</dbReference>
<dbReference type="GO" id="GO:0005524">
    <property type="term" value="F:ATP binding"/>
    <property type="evidence" value="ECO:0007669"/>
    <property type="project" value="UniProtKB-KW"/>
</dbReference>
<reference evidence="6 7" key="1">
    <citation type="submission" date="2017-08" db="EMBL/GenBank/DDBJ databases">
        <title>Infants hospitalized years apart are colonized by the same room-sourced microbial strains.</title>
        <authorList>
            <person name="Brooks B."/>
            <person name="Olm M.R."/>
            <person name="Firek B.A."/>
            <person name="Baker R."/>
            <person name="Thomas B.C."/>
            <person name="Morowitz M.J."/>
            <person name="Banfield J.F."/>
        </authorList>
    </citation>
    <scope>NUCLEOTIDE SEQUENCE [LARGE SCALE GENOMIC DNA]</scope>
    <source>
        <strain evidence="6">S2_005_002_R2_34</strain>
    </source>
</reference>
<keyword evidence="3" id="KW-0547">Nucleotide-binding</keyword>
<proteinExistence type="inferred from homology"/>
<organism evidence="6 7">
    <name type="scientific">Rhodovulum sulfidophilum</name>
    <name type="common">Rhodobacter sulfidophilus</name>
    <dbReference type="NCBI Taxonomy" id="35806"/>
    <lineage>
        <taxon>Bacteria</taxon>
        <taxon>Pseudomonadati</taxon>
        <taxon>Pseudomonadota</taxon>
        <taxon>Alphaproteobacteria</taxon>
        <taxon>Rhodobacterales</taxon>
        <taxon>Paracoccaceae</taxon>
        <taxon>Rhodovulum</taxon>
    </lineage>
</organism>
<dbReference type="PANTHER" id="PTHR42788:SF19">
    <property type="entry name" value="ALIPHATIC SULFONATES IMPORT ATP-BINDING PROTEIN SSUB 2"/>
    <property type="match status" value="1"/>
</dbReference>
<dbReference type="Gene3D" id="3.40.50.300">
    <property type="entry name" value="P-loop containing nucleotide triphosphate hydrolases"/>
    <property type="match status" value="1"/>
</dbReference>
<dbReference type="SMART" id="SM00382">
    <property type="entry name" value="AAA"/>
    <property type="match status" value="1"/>
</dbReference>
<dbReference type="InterPro" id="IPR027417">
    <property type="entry name" value="P-loop_NTPase"/>
</dbReference>
<evidence type="ECO:0000256" key="1">
    <source>
        <dbReference type="ARBA" id="ARBA00005417"/>
    </source>
</evidence>
<dbReference type="PROSITE" id="PS00211">
    <property type="entry name" value="ABC_TRANSPORTER_1"/>
    <property type="match status" value="1"/>
</dbReference>
<keyword evidence="2" id="KW-0813">Transport</keyword>
<gene>
    <name evidence="6" type="ORF">DI556_02805</name>
</gene>
<dbReference type="InterPro" id="IPR050166">
    <property type="entry name" value="ABC_transporter_ATP-bind"/>
</dbReference>
<dbReference type="SUPFAM" id="SSF52540">
    <property type="entry name" value="P-loop containing nucleoside triphosphate hydrolases"/>
    <property type="match status" value="1"/>
</dbReference>
<protein>
    <submittedName>
        <fullName evidence="6">ABC transporter ATP-binding protein</fullName>
    </submittedName>
</protein>
<evidence type="ECO:0000313" key="6">
    <source>
        <dbReference type="EMBL" id="PZQ52593.1"/>
    </source>
</evidence>
<name>A0A2W5QCY9_RHOSU</name>
<dbReference type="AlphaFoldDB" id="A0A2W5QCY9"/>
<feature type="domain" description="ABC transporter" evidence="5">
    <location>
        <begin position="5"/>
        <end position="211"/>
    </location>
</feature>
<comment type="caution">
    <text evidence="6">The sequence shown here is derived from an EMBL/GenBank/DDBJ whole genome shotgun (WGS) entry which is preliminary data.</text>
</comment>
<dbReference type="PANTHER" id="PTHR42788">
    <property type="entry name" value="TAURINE IMPORT ATP-BINDING PROTEIN-RELATED"/>
    <property type="match status" value="1"/>
</dbReference>
<dbReference type="PROSITE" id="PS50893">
    <property type="entry name" value="ABC_TRANSPORTER_2"/>
    <property type="match status" value="1"/>
</dbReference>
<dbReference type="Pfam" id="PF00005">
    <property type="entry name" value="ABC_tran"/>
    <property type="match status" value="1"/>
</dbReference>
<dbReference type="GO" id="GO:0016887">
    <property type="term" value="F:ATP hydrolysis activity"/>
    <property type="evidence" value="ECO:0007669"/>
    <property type="project" value="InterPro"/>
</dbReference>
<evidence type="ECO:0000313" key="7">
    <source>
        <dbReference type="Proteomes" id="UP000249185"/>
    </source>
</evidence>
<keyword evidence="4 6" id="KW-0067">ATP-binding</keyword>
<evidence type="ECO:0000259" key="5">
    <source>
        <dbReference type="PROSITE" id="PS50893"/>
    </source>
</evidence>
<evidence type="ECO:0000256" key="4">
    <source>
        <dbReference type="ARBA" id="ARBA00022840"/>
    </source>
</evidence>
<evidence type="ECO:0000256" key="3">
    <source>
        <dbReference type="ARBA" id="ARBA00022741"/>
    </source>
</evidence>
<dbReference type="Proteomes" id="UP000249185">
    <property type="component" value="Unassembled WGS sequence"/>
</dbReference>
<accession>A0A2W5QCY9</accession>
<dbReference type="InterPro" id="IPR003593">
    <property type="entry name" value="AAA+_ATPase"/>
</dbReference>
<dbReference type="InterPro" id="IPR003439">
    <property type="entry name" value="ABC_transporter-like_ATP-bd"/>
</dbReference>
<comment type="similarity">
    <text evidence="1">Belongs to the ABC transporter superfamily.</text>
</comment>
<dbReference type="InterPro" id="IPR017871">
    <property type="entry name" value="ABC_transporter-like_CS"/>
</dbReference>